<evidence type="ECO:0000256" key="3">
    <source>
        <dbReference type="ARBA" id="ARBA00022603"/>
    </source>
</evidence>
<comment type="pathway">
    <text evidence="7">tRNA modification; N(7)-methylguanine-tRNA biosynthesis.</text>
</comment>
<reference evidence="9" key="1">
    <citation type="submission" date="2017-10" db="EMBL/GenBank/DDBJ databases">
        <title>Campylobacter species from seals.</title>
        <authorList>
            <person name="Gilbert M.J."/>
            <person name="Zomer A.L."/>
            <person name="Timmerman A.J."/>
            <person name="Duim B."/>
            <person name="Wagenaar J.A."/>
        </authorList>
    </citation>
    <scope>NUCLEOTIDE SEQUENCE [LARGE SCALE GENOMIC DNA]</scope>
    <source>
        <strain evidence="9">17S00004-5</strain>
    </source>
</reference>
<dbReference type="Pfam" id="PF02390">
    <property type="entry name" value="Methyltransf_4"/>
    <property type="match status" value="1"/>
</dbReference>
<evidence type="ECO:0000256" key="1">
    <source>
        <dbReference type="ARBA" id="ARBA00000142"/>
    </source>
</evidence>
<dbReference type="InterPro" id="IPR003358">
    <property type="entry name" value="tRNA_(Gua-N-7)_MeTrfase_Trmb"/>
</dbReference>
<dbReference type="Proteomes" id="UP000240535">
    <property type="component" value="Unassembled WGS sequence"/>
</dbReference>
<dbReference type="InterPro" id="IPR055361">
    <property type="entry name" value="tRNA_methyltr_TrmB_bact"/>
</dbReference>
<evidence type="ECO:0000313" key="9">
    <source>
        <dbReference type="Proteomes" id="UP000240535"/>
    </source>
</evidence>
<dbReference type="EC" id="2.1.1.33" evidence="7"/>
<proteinExistence type="inferred from homology"/>
<comment type="catalytic activity">
    <reaction evidence="1 7">
        <text>guanosine(46) in tRNA + S-adenosyl-L-methionine = N(7)-methylguanosine(46) in tRNA + S-adenosyl-L-homocysteine</text>
        <dbReference type="Rhea" id="RHEA:42708"/>
        <dbReference type="Rhea" id="RHEA-COMP:10188"/>
        <dbReference type="Rhea" id="RHEA-COMP:10189"/>
        <dbReference type="ChEBI" id="CHEBI:57856"/>
        <dbReference type="ChEBI" id="CHEBI:59789"/>
        <dbReference type="ChEBI" id="CHEBI:74269"/>
        <dbReference type="ChEBI" id="CHEBI:74480"/>
        <dbReference type="EC" id="2.1.1.33"/>
    </reaction>
</comment>
<name>A0A2P8R046_9BACT</name>
<comment type="function">
    <text evidence="2 7">Catalyzes the formation of N(7)-methylguanine at position 46 (m7G46) in tRNA.</text>
</comment>
<dbReference type="Gene3D" id="3.40.50.150">
    <property type="entry name" value="Vaccinia Virus protein VP39"/>
    <property type="match status" value="1"/>
</dbReference>
<sequence>MPNFTTRKVKVLSLPFKKDDIEILQIAKGRMLDLVLVKVGDEEFFLTIKPTKDSFLIKGEKITRPSKVGLLQKALELFSVEFCEEILSSAFGYNKNSLIENNSIIKSEKELLEIINGNKKSKICIEIGFGSGRHILYRAKENKDTIFIGIEIYKPAIEQVAKLALKEELNNIYLIDNDARIFLNLIDSNKIEKIYLHFPIPWNDAPHRRVISEEFLMDVQRVLKKDGSFELRSDSREYVDFSILKFLDRNGVEVEIFKNKDLEISSKYEDRWKKQQKDIYDIFVKNKVESLSLKNEYNMDFDTYSPKKIINSFENITKKFDDFFIHIEDMYKFNDNDIVIKFSFGGFNTPENGFIRISKNSAEYFIKKPLMTKRNYKAHCELREILAKWNK</sequence>
<keyword evidence="5 7" id="KW-0949">S-adenosyl-L-methionine</keyword>
<dbReference type="InterPro" id="IPR029063">
    <property type="entry name" value="SAM-dependent_MTases_sf"/>
</dbReference>
<comment type="caution">
    <text evidence="8">The sequence shown here is derived from an EMBL/GenBank/DDBJ whole genome shotgun (WGS) entry which is preliminary data.</text>
</comment>
<dbReference type="GO" id="GO:0043527">
    <property type="term" value="C:tRNA methyltransferase complex"/>
    <property type="evidence" value="ECO:0007669"/>
    <property type="project" value="TreeGrafter"/>
</dbReference>
<accession>A0A2P8R046</accession>
<keyword evidence="4 7" id="KW-0808">Transferase</keyword>
<organism evidence="8 9">
    <name type="scientific">Campylobacter blaseri</name>
    <dbReference type="NCBI Taxonomy" id="2042961"/>
    <lineage>
        <taxon>Bacteria</taxon>
        <taxon>Pseudomonadati</taxon>
        <taxon>Campylobacterota</taxon>
        <taxon>Epsilonproteobacteria</taxon>
        <taxon>Campylobacterales</taxon>
        <taxon>Campylobacteraceae</taxon>
        <taxon>Campylobacter</taxon>
    </lineage>
</organism>
<dbReference type="OrthoDB" id="9802090at2"/>
<protein>
    <recommendedName>
        <fullName evidence="7">tRNA (guanine-N(7)-)-methyltransferase</fullName>
        <ecNumber evidence="7">2.1.1.33</ecNumber>
    </recommendedName>
    <alternativeName>
        <fullName evidence="7">tRNA (guanine(46)-N(7))-methyltransferase</fullName>
    </alternativeName>
    <alternativeName>
        <fullName evidence="7">tRNA(m7G46)-methyltransferase</fullName>
    </alternativeName>
</protein>
<feature type="binding site" evidence="7">
    <location>
        <position position="126"/>
    </location>
    <ligand>
        <name>S-adenosyl-L-methionine</name>
        <dbReference type="ChEBI" id="CHEBI:59789"/>
    </ligand>
</feature>
<comment type="caution">
    <text evidence="7">Lacks conserved residue(s) required for the propagation of feature annotation.</text>
</comment>
<keyword evidence="6 7" id="KW-0819">tRNA processing</keyword>
<dbReference type="GO" id="GO:0008176">
    <property type="term" value="F:tRNA (guanine(46)-N7)-methyltransferase activity"/>
    <property type="evidence" value="ECO:0007669"/>
    <property type="project" value="UniProtKB-UniRule"/>
</dbReference>
<evidence type="ECO:0000256" key="7">
    <source>
        <dbReference type="HAMAP-Rule" id="MF_01057"/>
    </source>
</evidence>
<evidence type="ECO:0000256" key="4">
    <source>
        <dbReference type="ARBA" id="ARBA00022679"/>
    </source>
</evidence>
<evidence type="ECO:0000256" key="2">
    <source>
        <dbReference type="ARBA" id="ARBA00003015"/>
    </source>
</evidence>
<dbReference type="PANTHER" id="PTHR23417:SF14">
    <property type="entry name" value="PENTACOTRIPEPTIDE-REPEAT REGION OF PRORP DOMAIN-CONTAINING PROTEIN"/>
    <property type="match status" value="1"/>
</dbReference>
<dbReference type="HAMAP" id="MF_01057">
    <property type="entry name" value="tRNA_methyltr_TrmB"/>
    <property type="match status" value="1"/>
</dbReference>
<dbReference type="RefSeq" id="WP_106872041.1">
    <property type="nucleotide sequence ID" value="NZ_CP053841.1"/>
</dbReference>
<gene>
    <name evidence="7" type="primary">trmB</name>
    <name evidence="8" type="ORF">CQ405_06925</name>
</gene>
<feature type="binding site" evidence="7">
    <location>
        <position position="151"/>
    </location>
    <ligand>
        <name>S-adenosyl-L-methionine</name>
        <dbReference type="ChEBI" id="CHEBI:59789"/>
    </ligand>
</feature>
<dbReference type="UniPathway" id="UPA00989"/>
<keyword evidence="3 7" id="KW-0489">Methyltransferase</keyword>
<dbReference type="NCBIfam" id="TIGR00091">
    <property type="entry name" value="tRNA (guanosine(46)-N7)-methyltransferase TrmB"/>
    <property type="match status" value="1"/>
</dbReference>
<dbReference type="EMBL" id="PDHH01000005">
    <property type="protein sequence ID" value="PSM51852.1"/>
    <property type="molecule type" value="Genomic_DNA"/>
</dbReference>
<dbReference type="NCBIfam" id="NF010719">
    <property type="entry name" value="PRK14121.1"/>
    <property type="match status" value="1"/>
</dbReference>
<feature type="binding site" evidence="7">
    <location>
        <position position="178"/>
    </location>
    <ligand>
        <name>S-adenosyl-L-methionine</name>
        <dbReference type="ChEBI" id="CHEBI:59789"/>
    </ligand>
</feature>
<comment type="similarity">
    <text evidence="7">Belongs to the class I-like SAM-binding methyltransferase superfamily. TrmB family.</text>
</comment>
<dbReference type="PROSITE" id="PS51625">
    <property type="entry name" value="SAM_MT_TRMB"/>
    <property type="match status" value="1"/>
</dbReference>
<dbReference type="SUPFAM" id="SSF53335">
    <property type="entry name" value="S-adenosyl-L-methionine-dependent methyltransferases"/>
    <property type="match status" value="1"/>
</dbReference>
<evidence type="ECO:0000256" key="6">
    <source>
        <dbReference type="ARBA" id="ARBA00022694"/>
    </source>
</evidence>
<dbReference type="AlphaFoldDB" id="A0A2P8R046"/>
<evidence type="ECO:0000256" key="5">
    <source>
        <dbReference type="ARBA" id="ARBA00022691"/>
    </source>
</evidence>
<dbReference type="CDD" id="cd02440">
    <property type="entry name" value="AdoMet_MTases"/>
    <property type="match status" value="1"/>
</dbReference>
<dbReference type="PANTHER" id="PTHR23417">
    <property type="entry name" value="3-DEOXY-D-MANNO-OCTULOSONIC-ACID TRANSFERASE/TRNA GUANINE-N 7 - -METHYLTRANSFERASE"/>
    <property type="match status" value="1"/>
</dbReference>
<feature type="binding site" evidence="7">
    <location>
        <position position="234"/>
    </location>
    <ligand>
        <name>substrate</name>
    </ligand>
</feature>
<evidence type="ECO:0000313" key="8">
    <source>
        <dbReference type="EMBL" id="PSM51852.1"/>
    </source>
</evidence>
<keyword evidence="9" id="KW-1185">Reference proteome</keyword>